<dbReference type="InterPro" id="IPR051396">
    <property type="entry name" value="Bact_Antivir_Def_Nuclease"/>
</dbReference>
<sequence length="177" mass="19639">MIIPLSLRSVIQRQSPIVKKRVLQLVQVVAPDVTEITLLQISGQPSLFASFNNNDDMLLPISMLGDGLSAILSAGLAIIDCQDGVVFLDEFDGAIHYSKLKQIWAELIKLAKEMNVQVFAATHSREAIKAISDASVISALQERLIYLRIDKVDDKTKATTYLQSELEDALSDNWEVR</sequence>
<gene>
    <name evidence="2" type="ORF">CCGE525_03565</name>
</gene>
<evidence type="ECO:0000313" key="2">
    <source>
        <dbReference type="EMBL" id="AYG57995.1"/>
    </source>
</evidence>
<dbReference type="SUPFAM" id="SSF52540">
    <property type="entry name" value="P-loop containing nucleoside triphosphate hydrolases"/>
    <property type="match status" value="1"/>
</dbReference>
<dbReference type="GO" id="GO:0016887">
    <property type="term" value="F:ATP hydrolysis activity"/>
    <property type="evidence" value="ECO:0007669"/>
    <property type="project" value="InterPro"/>
</dbReference>
<keyword evidence="2" id="KW-0547">Nucleotide-binding</keyword>
<dbReference type="RefSeq" id="WP_120703083.1">
    <property type="nucleotide sequence ID" value="NZ_CP032694.1"/>
</dbReference>
<dbReference type="Gene3D" id="3.40.50.300">
    <property type="entry name" value="P-loop containing nucleotide triphosphate hydrolases"/>
    <property type="match status" value="1"/>
</dbReference>
<dbReference type="PANTHER" id="PTHR43581:SF4">
    <property type="entry name" value="ATP_GTP PHOSPHATASE"/>
    <property type="match status" value="1"/>
</dbReference>
<proteinExistence type="predicted"/>
<accession>A0A387FL65</accession>
<reference evidence="2 3" key="1">
    <citation type="submission" date="2018-10" db="EMBL/GenBank/DDBJ databases">
        <title>Rhizobium etli, R. leguminosarum and a new Rhizobium genospecies from Phaseolus dumosus.</title>
        <authorList>
            <person name="Ramirez-Puebla S.T."/>
            <person name="Rogel-Hernandez M.A."/>
            <person name="Guerrero G."/>
            <person name="Ormeno-Orrillo E."/>
            <person name="Martinez-Romero J.C."/>
            <person name="Negrete-Yankelevich S."/>
            <person name="Martinez-Romero E."/>
        </authorList>
    </citation>
    <scope>NUCLEOTIDE SEQUENCE [LARGE SCALE GENOMIC DNA]</scope>
    <source>
        <strain evidence="2 3">CCGE525</strain>
    </source>
</reference>
<dbReference type="InterPro" id="IPR027417">
    <property type="entry name" value="P-loop_NTPase"/>
</dbReference>
<protein>
    <submittedName>
        <fullName evidence="2">ATP-binding protein</fullName>
    </submittedName>
</protein>
<evidence type="ECO:0000313" key="3">
    <source>
        <dbReference type="Proteomes" id="UP000282195"/>
    </source>
</evidence>
<dbReference type="PANTHER" id="PTHR43581">
    <property type="entry name" value="ATP/GTP PHOSPHATASE"/>
    <property type="match status" value="1"/>
</dbReference>
<evidence type="ECO:0000259" key="1">
    <source>
        <dbReference type="Pfam" id="PF13304"/>
    </source>
</evidence>
<dbReference type="GO" id="GO:0005524">
    <property type="term" value="F:ATP binding"/>
    <property type="evidence" value="ECO:0007669"/>
    <property type="project" value="UniProtKB-KW"/>
</dbReference>
<dbReference type="Pfam" id="PF13304">
    <property type="entry name" value="AAA_21"/>
    <property type="match status" value="1"/>
</dbReference>
<dbReference type="OrthoDB" id="9816534at2"/>
<dbReference type="InterPro" id="IPR003959">
    <property type="entry name" value="ATPase_AAA_core"/>
</dbReference>
<dbReference type="KEGG" id="rjg:CCGE525_03565"/>
<name>A0A387FL65_9HYPH</name>
<dbReference type="EMBL" id="CP032694">
    <property type="protein sequence ID" value="AYG57995.1"/>
    <property type="molecule type" value="Genomic_DNA"/>
</dbReference>
<feature type="domain" description="ATPase AAA-type core" evidence="1">
    <location>
        <begin position="43"/>
        <end position="124"/>
    </location>
</feature>
<organism evidence="2 3">
    <name type="scientific">Rhizobium jaguaris</name>
    <dbReference type="NCBI Taxonomy" id="1312183"/>
    <lineage>
        <taxon>Bacteria</taxon>
        <taxon>Pseudomonadati</taxon>
        <taxon>Pseudomonadota</taxon>
        <taxon>Alphaproteobacteria</taxon>
        <taxon>Hyphomicrobiales</taxon>
        <taxon>Rhizobiaceae</taxon>
        <taxon>Rhizobium/Agrobacterium group</taxon>
        <taxon>Rhizobium</taxon>
    </lineage>
</organism>
<dbReference type="Proteomes" id="UP000282195">
    <property type="component" value="Chromosome"/>
</dbReference>
<keyword evidence="3" id="KW-1185">Reference proteome</keyword>
<dbReference type="AlphaFoldDB" id="A0A387FL65"/>
<keyword evidence="2" id="KW-0067">ATP-binding</keyword>